<dbReference type="RefSeq" id="WP_133757816.1">
    <property type="nucleotide sequence ID" value="NZ_SOBW01000008.1"/>
</dbReference>
<dbReference type="AlphaFoldDB" id="A0A4R7Q035"/>
<evidence type="ECO:0000256" key="2">
    <source>
        <dbReference type="SAM" id="Phobius"/>
    </source>
</evidence>
<feature type="region of interest" description="Disordered" evidence="1">
    <location>
        <begin position="1"/>
        <end position="43"/>
    </location>
</feature>
<evidence type="ECO:0000313" key="4">
    <source>
        <dbReference type="Proteomes" id="UP000294689"/>
    </source>
</evidence>
<gene>
    <name evidence="3" type="ORF">BXY82_1790</name>
</gene>
<keyword evidence="2" id="KW-1133">Transmembrane helix</keyword>
<keyword evidence="2" id="KW-0472">Membrane</keyword>
<protein>
    <submittedName>
        <fullName evidence="3">Uncharacterized protein</fullName>
    </submittedName>
</protein>
<reference evidence="3 4" key="1">
    <citation type="submission" date="2019-03" db="EMBL/GenBank/DDBJ databases">
        <title>Genomic Encyclopedia of Archaeal and Bacterial Type Strains, Phase II (KMG-II): from individual species to whole genera.</title>
        <authorList>
            <person name="Goeker M."/>
        </authorList>
    </citation>
    <scope>NUCLEOTIDE SEQUENCE [LARGE SCALE GENOMIC DNA]</scope>
    <source>
        <strain evidence="3 4">DSM 28135</strain>
    </source>
</reference>
<evidence type="ECO:0000313" key="3">
    <source>
        <dbReference type="EMBL" id="TDU39760.1"/>
    </source>
</evidence>
<dbReference type="OrthoDB" id="1144727at2"/>
<accession>A0A4R7Q035</accession>
<sequence length="90" mass="10138">MIPPKNTQSTAPKKSSLNLKTTDLPSDSDAIIPTQDATPEPIAKDRSFGERWKTHRFWLVRVSYHVLFSVWAIVMAIGGIIAWIIAMLFI</sequence>
<feature type="compositionally biased region" description="Polar residues" evidence="1">
    <location>
        <begin position="1"/>
        <end position="25"/>
    </location>
</feature>
<proteinExistence type="predicted"/>
<keyword evidence="4" id="KW-1185">Reference proteome</keyword>
<feature type="transmembrane region" description="Helical" evidence="2">
    <location>
        <begin position="66"/>
        <end position="89"/>
    </location>
</feature>
<organism evidence="3 4">
    <name type="scientific">Gelidibacter sediminis</name>
    <dbReference type="NCBI Taxonomy" id="1608710"/>
    <lineage>
        <taxon>Bacteria</taxon>
        <taxon>Pseudomonadati</taxon>
        <taxon>Bacteroidota</taxon>
        <taxon>Flavobacteriia</taxon>
        <taxon>Flavobacteriales</taxon>
        <taxon>Flavobacteriaceae</taxon>
        <taxon>Gelidibacter</taxon>
    </lineage>
</organism>
<dbReference type="EMBL" id="SOBW01000008">
    <property type="protein sequence ID" value="TDU39760.1"/>
    <property type="molecule type" value="Genomic_DNA"/>
</dbReference>
<keyword evidence="2" id="KW-0812">Transmembrane</keyword>
<comment type="caution">
    <text evidence="3">The sequence shown here is derived from an EMBL/GenBank/DDBJ whole genome shotgun (WGS) entry which is preliminary data.</text>
</comment>
<name>A0A4R7Q035_9FLAO</name>
<dbReference type="Proteomes" id="UP000294689">
    <property type="component" value="Unassembled WGS sequence"/>
</dbReference>
<evidence type="ECO:0000256" key="1">
    <source>
        <dbReference type="SAM" id="MobiDB-lite"/>
    </source>
</evidence>